<dbReference type="Gene3D" id="3.40.50.1820">
    <property type="entry name" value="alpha/beta hydrolase"/>
    <property type="match status" value="1"/>
</dbReference>
<accession>A0A1M3KWR2</accession>
<proteinExistence type="predicted"/>
<evidence type="ECO:0000313" key="3">
    <source>
        <dbReference type="Proteomes" id="UP000184233"/>
    </source>
</evidence>
<dbReference type="EMBL" id="MKVH01000024">
    <property type="protein sequence ID" value="OJX56852.1"/>
    <property type="molecule type" value="Genomic_DNA"/>
</dbReference>
<sequence>MILRFHHLAIRCLLLLLPVAGGCTMDSFLFNPARLSQYDLADSVIPVSRVEAVEFSSGGFRIYGFFVRQPDSVRQKPHDVIIYSHGNKHHIGEYWNRVEYLYKAGFDVFIYDYRGYGRSEGTSSETGLSEDARAAYDYVTSHINEDSVRVTCYGYSLGAVAATVQAADRQPQPHAVILEAPFADGETLVRSGTLLDIPGGYLLDGTFDNKGRVRRIHAPLLILHGTDDRFIDMEANGRVLYDAANNPKTFIPVVGADHETLPATMGVRTYMDIIIGFIKGN</sequence>
<gene>
    <name evidence="2" type="ORF">BGO89_10005</name>
</gene>
<dbReference type="PANTHER" id="PTHR12277">
    <property type="entry name" value="ALPHA/BETA HYDROLASE DOMAIN-CONTAINING PROTEIN"/>
    <property type="match status" value="1"/>
</dbReference>
<evidence type="ECO:0000259" key="1">
    <source>
        <dbReference type="Pfam" id="PF12146"/>
    </source>
</evidence>
<reference evidence="2 3" key="1">
    <citation type="submission" date="2016-09" db="EMBL/GenBank/DDBJ databases">
        <title>Genome-resolved meta-omics ties microbial dynamics to process performance in biotechnology for thiocyanate degradation.</title>
        <authorList>
            <person name="Kantor R.S."/>
            <person name="Huddy R.J."/>
            <person name="Iyer R."/>
            <person name="Thomas B.C."/>
            <person name="Brown C.T."/>
            <person name="Anantharaman K."/>
            <person name="Tringe S."/>
            <person name="Hettich R.L."/>
            <person name="Harrison S.T."/>
            <person name="Banfield J.F."/>
        </authorList>
    </citation>
    <scope>NUCLEOTIDE SEQUENCE [LARGE SCALE GENOMIC DNA]</scope>
    <source>
        <strain evidence="2">59-99</strain>
    </source>
</reference>
<dbReference type="InterPro" id="IPR022742">
    <property type="entry name" value="Hydrolase_4"/>
</dbReference>
<feature type="domain" description="Serine aminopeptidase S33" evidence="1">
    <location>
        <begin position="75"/>
        <end position="186"/>
    </location>
</feature>
<dbReference type="PROSITE" id="PS51257">
    <property type="entry name" value="PROKAR_LIPOPROTEIN"/>
    <property type="match status" value="1"/>
</dbReference>
<dbReference type="STRING" id="1895771.BGO89_10005"/>
<dbReference type="AlphaFoldDB" id="A0A1M3KWR2"/>
<comment type="caution">
    <text evidence="2">The sequence shown here is derived from an EMBL/GenBank/DDBJ whole genome shotgun (WGS) entry which is preliminary data.</text>
</comment>
<dbReference type="Proteomes" id="UP000184233">
    <property type="component" value="Unassembled WGS sequence"/>
</dbReference>
<protein>
    <recommendedName>
        <fullName evidence="1">Serine aminopeptidase S33 domain-containing protein</fullName>
    </recommendedName>
</protein>
<dbReference type="InterPro" id="IPR029058">
    <property type="entry name" value="AB_hydrolase_fold"/>
</dbReference>
<organism evidence="2 3">
    <name type="scientific">Candidatus Kapaibacterium thiocyanatum</name>
    <dbReference type="NCBI Taxonomy" id="1895771"/>
    <lineage>
        <taxon>Bacteria</taxon>
        <taxon>Pseudomonadati</taxon>
        <taxon>Candidatus Kapaibacteriota</taxon>
        <taxon>Candidatus Kapaibacteriia</taxon>
        <taxon>Candidatus Kapaibacteriales</taxon>
        <taxon>Candidatus Kapaibacteriaceae</taxon>
        <taxon>Candidatus Kapaibacterium</taxon>
    </lineage>
</organism>
<dbReference type="PANTHER" id="PTHR12277:SF81">
    <property type="entry name" value="PROTEIN ABHD13"/>
    <property type="match status" value="1"/>
</dbReference>
<dbReference type="SUPFAM" id="SSF53474">
    <property type="entry name" value="alpha/beta-Hydrolases"/>
    <property type="match status" value="1"/>
</dbReference>
<evidence type="ECO:0000313" key="2">
    <source>
        <dbReference type="EMBL" id="OJX56852.1"/>
    </source>
</evidence>
<dbReference type="Pfam" id="PF12146">
    <property type="entry name" value="Hydrolase_4"/>
    <property type="match status" value="1"/>
</dbReference>
<name>A0A1M3KWR2_9BACT</name>